<proteinExistence type="predicted"/>
<dbReference type="Proteomes" id="UP000653076">
    <property type="component" value="Unassembled WGS sequence"/>
</dbReference>
<evidence type="ECO:0000313" key="1">
    <source>
        <dbReference type="EMBL" id="GIJ30666.1"/>
    </source>
</evidence>
<comment type="caution">
    <text evidence="1">The sequence shown here is derived from an EMBL/GenBank/DDBJ whole genome shotgun (WGS) entry which is preliminary data.</text>
</comment>
<gene>
    <name evidence="1" type="ORF">Vqi01_58280</name>
</gene>
<keyword evidence="2" id="KW-1185">Reference proteome</keyword>
<evidence type="ECO:0000313" key="2">
    <source>
        <dbReference type="Proteomes" id="UP000653076"/>
    </source>
</evidence>
<organism evidence="1 2">
    <name type="scientific">Micromonospora qiuiae</name>
    <dbReference type="NCBI Taxonomy" id="502268"/>
    <lineage>
        <taxon>Bacteria</taxon>
        <taxon>Bacillati</taxon>
        <taxon>Actinomycetota</taxon>
        <taxon>Actinomycetes</taxon>
        <taxon>Micromonosporales</taxon>
        <taxon>Micromonosporaceae</taxon>
        <taxon>Micromonospora</taxon>
    </lineage>
</organism>
<dbReference type="EMBL" id="BOPC01000129">
    <property type="protein sequence ID" value="GIJ30666.1"/>
    <property type="molecule type" value="Genomic_DNA"/>
</dbReference>
<reference evidence="1 2" key="1">
    <citation type="submission" date="2021-01" db="EMBL/GenBank/DDBJ databases">
        <title>Whole genome shotgun sequence of Verrucosispora qiuiae NBRC 106684.</title>
        <authorList>
            <person name="Komaki H."/>
            <person name="Tamura T."/>
        </authorList>
    </citation>
    <scope>NUCLEOTIDE SEQUENCE [LARGE SCALE GENOMIC DNA]</scope>
    <source>
        <strain evidence="1 2">NBRC 106684</strain>
    </source>
</reference>
<name>A0ABQ4JJP9_9ACTN</name>
<protein>
    <submittedName>
        <fullName evidence="1">Uncharacterized protein</fullName>
    </submittedName>
</protein>
<accession>A0ABQ4JJP9</accession>
<sequence>MNSINSAGFRGFALSLVGCQPSTADSITGTALDDGATTRKPVKKLALYSHRAAASVLGRVVVLFE</sequence>